<feature type="region of interest" description="Disordered" evidence="1">
    <location>
        <begin position="62"/>
        <end position="85"/>
    </location>
</feature>
<evidence type="ECO:0000256" key="1">
    <source>
        <dbReference type="SAM" id="MobiDB-lite"/>
    </source>
</evidence>
<dbReference type="EMBL" id="SWLB01000011">
    <property type="protein sequence ID" value="KAF3333090.1"/>
    <property type="molecule type" value="Genomic_DNA"/>
</dbReference>
<dbReference type="AlphaFoldDB" id="A0A833VMM5"/>
<evidence type="ECO:0000313" key="3">
    <source>
        <dbReference type="Proteomes" id="UP000623129"/>
    </source>
</evidence>
<comment type="caution">
    <text evidence="2">The sequence shown here is derived from an EMBL/GenBank/DDBJ whole genome shotgun (WGS) entry which is preliminary data.</text>
</comment>
<keyword evidence="3" id="KW-1185">Reference proteome</keyword>
<feature type="compositionally biased region" description="Basic and acidic residues" evidence="1">
    <location>
        <begin position="1"/>
        <end position="20"/>
    </location>
</feature>
<name>A0A833VMM5_9POAL</name>
<evidence type="ECO:0000313" key="2">
    <source>
        <dbReference type="EMBL" id="KAF3333090.1"/>
    </source>
</evidence>
<sequence>MDQDRENREGSEGRYEKKTNYGDNAAKVTSWEGPKWHDWSVNALKSSLKDSNLIYNWGGLANTGQGSESRATHTTTLHESSTEGAVPRAAENTMLILDAYCKTKQRVVVMEGTISQGLQISSQYHEDVKEKVAENSPGIEHPMNPTASQWDNDMCIASSHGTDTLSVNPTASQSLSNQQNPIMVSKVGLSQTNQNCVAERFLKPNSDAVMQPVDPKVGTSRARI</sequence>
<feature type="compositionally biased region" description="Low complexity" evidence="1">
    <location>
        <begin position="72"/>
        <end position="83"/>
    </location>
</feature>
<organism evidence="2 3">
    <name type="scientific">Carex littledalei</name>
    <dbReference type="NCBI Taxonomy" id="544730"/>
    <lineage>
        <taxon>Eukaryota</taxon>
        <taxon>Viridiplantae</taxon>
        <taxon>Streptophyta</taxon>
        <taxon>Embryophyta</taxon>
        <taxon>Tracheophyta</taxon>
        <taxon>Spermatophyta</taxon>
        <taxon>Magnoliopsida</taxon>
        <taxon>Liliopsida</taxon>
        <taxon>Poales</taxon>
        <taxon>Cyperaceae</taxon>
        <taxon>Cyperoideae</taxon>
        <taxon>Cariceae</taxon>
        <taxon>Carex</taxon>
        <taxon>Carex subgen. Euthyceras</taxon>
    </lineage>
</organism>
<dbReference type="Proteomes" id="UP000623129">
    <property type="component" value="Unassembled WGS sequence"/>
</dbReference>
<reference evidence="2" key="1">
    <citation type="submission" date="2020-01" db="EMBL/GenBank/DDBJ databases">
        <title>Genome sequence of Kobresia littledalei, the first chromosome-level genome in the family Cyperaceae.</title>
        <authorList>
            <person name="Qu G."/>
        </authorList>
    </citation>
    <scope>NUCLEOTIDE SEQUENCE</scope>
    <source>
        <strain evidence="2">C.B.Clarke</strain>
        <tissue evidence="2">Leaf</tissue>
    </source>
</reference>
<feature type="region of interest" description="Disordered" evidence="1">
    <location>
        <begin position="1"/>
        <end position="26"/>
    </location>
</feature>
<gene>
    <name evidence="2" type="ORF">FCM35_KLT02667</name>
</gene>
<proteinExistence type="predicted"/>
<protein>
    <submittedName>
        <fullName evidence="2">Uncharacterized protein</fullName>
    </submittedName>
</protein>
<accession>A0A833VMM5</accession>